<keyword evidence="3 8" id="KW-0813">Transport</keyword>
<dbReference type="InterPro" id="IPR004812">
    <property type="entry name" value="Efflux_drug-R_Bcr/CmlA"/>
</dbReference>
<dbReference type="CDD" id="cd17320">
    <property type="entry name" value="MFS_MdfA_MDR_like"/>
    <property type="match status" value="1"/>
</dbReference>
<keyword evidence="4" id="KW-1003">Cell membrane</keyword>
<feature type="transmembrane region" description="Helical" evidence="8">
    <location>
        <begin position="401"/>
        <end position="419"/>
    </location>
</feature>
<proteinExistence type="inferred from homology"/>
<dbReference type="NCBIfam" id="TIGR00710">
    <property type="entry name" value="efflux_Bcr_CflA"/>
    <property type="match status" value="1"/>
</dbReference>
<evidence type="ECO:0000256" key="4">
    <source>
        <dbReference type="ARBA" id="ARBA00022475"/>
    </source>
</evidence>
<evidence type="ECO:0000256" key="2">
    <source>
        <dbReference type="ARBA" id="ARBA00006236"/>
    </source>
</evidence>
<evidence type="ECO:0000256" key="7">
    <source>
        <dbReference type="ARBA" id="ARBA00023136"/>
    </source>
</evidence>
<evidence type="ECO:0000256" key="5">
    <source>
        <dbReference type="ARBA" id="ARBA00022692"/>
    </source>
</evidence>
<dbReference type="PANTHER" id="PTHR23502">
    <property type="entry name" value="MAJOR FACILITATOR SUPERFAMILY"/>
    <property type="match status" value="1"/>
</dbReference>
<sequence>MIIKKTGEAHTGKLSALPWGSGMTKAMGTQTELQLSAGRTAVIGALLVTIGPLSMALYTPALPTLAEVFGTTAAVAKLTLTVYFAGFTLAQLLCGPLSDAFGRRPIILGFFSLYLLGSLLAWLAPNIEMLLVGRLIQGIGASSGIAVARAIVRDQFSAEAGARIMNLLAVMLGIGPAISPTIGALTLSAFGWQAIFILMVIYAGFILLLTLTVLPETNPYRDVKLIRPRQMASSYWTLLRSFEFMQPSLILGFTIGVIYTLSTVLPFVLIERLGLTPLQFGMGMVLQSGSFFAGGVATRLLLRRLSTEALLGPALVLCGLGGLALFTVTQLEYLSFLSIMIPIGVFAFGASMALPALSMRGMEPFPKIAGAASALMGFMQMAGGFLGSLVTAIVVPDPVTALGVVMPGMAFLALFLFVLPVKKRDVEEQSVSP</sequence>
<evidence type="ECO:0000256" key="6">
    <source>
        <dbReference type="ARBA" id="ARBA00022989"/>
    </source>
</evidence>
<dbReference type="PROSITE" id="PS50850">
    <property type="entry name" value="MFS"/>
    <property type="match status" value="1"/>
</dbReference>
<evidence type="ECO:0000313" key="11">
    <source>
        <dbReference type="Proteomes" id="UP000199598"/>
    </source>
</evidence>
<evidence type="ECO:0000256" key="8">
    <source>
        <dbReference type="RuleBase" id="RU365088"/>
    </source>
</evidence>
<evidence type="ECO:0000256" key="3">
    <source>
        <dbReference type="ARBA" id="ARBA00022448"/>
    </source>
</evidence>
<keyword evidence="5 8" id="KW-0812">Transmembrane</keyword>
<evidence type="ECO:0000256" key="1">
    <source>
        <dbReference type="ARBA" id="ARBA00004651"/>
    </source>
</evidence>
<name>A0A1I3V035_9HYPH</name>
<dbReference type="InterPro" id="IPR020846">
    <property type="entry name" value="MFS_dom"/>
</dbReference>
<feature type="transmembrane region" description="Helical" evidence="8">
    <location>
        <begin position="249"/>
        <end position="270"/>
    </location>
</feature>
<comment type="caution">
    <text evidence="10">The sequence shown here is derived from an EMBL/GenBank/DDBJ whole genome shotgun (WGS) entry which is preliminary data.</text>
</comment>
<feature type="transmembrane region" description="Helical" evidence="8">
    <location>
        <begin position="334"/>
        <end position="357"/>
    </location>
</feature>
<feature type="transmembrane region" description="Helical" evidence="8">
    <location>
        <begin position="309"/>
        <end position="328"/>
    </location>
</feature>
<feature type="transmembrane region" description="Helical" evidence="8">
    <location>
        <begin position="106"/>
        <end position="125"/>
    </location>
</feature>
<evidence type="ECO:0000259" key="9">
    <source>
        <dbReference type="PROSITE" id="PS50850"/>
    </source>
</evidence>
<keyword evidence="11" id="KW-1185">Reference proteome</keyword>
<dbReference type="EMBL" id="FOSK01000001">
    <property type="protein sequence ID" value="SFJ88798.1"/>
    <property type="molecule type" value="Genomic_DNA"/>
</dbReference>
<feature type="transmembrane region" description="Helical" evidence="8">
    <location>
        <begin position="164"/>
        <end position="185"/>
    </location>
</feature>
<dbReference type="Gene3D" id="1.20.1720.10">
    <property type="entry name" value="Multidrug resistance protein D"/>
    <property type="match status" value="1"/>
</dbReference>
<keyword evidence="7 8" id="KW-0472">Membrane</keyword>
<dbReference type="PANTHER" id="PTHR23502:SF132">
    <property type="entry name" value="POLYAMINE TRANSPORTER 2-RELATED"/>
    <property type="match status" value="1"/>
</dbReference>
<keyword evidence="6 8" id="KW-1133">Transmembrane helix</keyword>
<protein>
    <recommendedName>
        <fullName evidence="8">Bcr/CflA family efflux transporter</fullName>
    </recommendedName>
</protein>
<accession>A0A1I3V035</accession>
<comment type="similarity">
    <text evidence="2 8">Belongs to the major facilitator superfamily. Bcr/CmlA family.</text>
</comment>
<gene>
    <name evidence="10" type="ORF">SAMN04488518_101134</name>
</gene>
<reference evidence="10 11" key="1">
    <citation type="submission" date="2016-10" db="EMBL/GenBank/DDBJ databases">
        <authorList>
            <person name="Varghese N."/>
            <person name="Submissions S."/>
        </authorList>
    </citation>
    <scope>NUCLEOTIDE SEQUENCE [LARGE SCALE GENOMIC DNA]</scope>
    <source>
        <strain evidence="10 11">DSM 16392</strain>
    </source>
</reference>
<dbReference type="Proteomes" id="UP000199598">
    <property type="component" value="Unassembled WGS sequence"/>
</dbReference>
<feature type="transmembrane region" description="Helical" evidence="8">
    <location>
        <begin position="73"/>
        <end position="94"/>
    </location>
</feature>
<dbReference type="SUPFAM" id="SSF103473">
    <property type="entry name" value="MFS general substrate transporter"/>
    <property type="match status" value="1"/>
</dbReference>
<feature type="transmembrane region" description="Helical" evidence="8">
    <location>
        <begin position="191"/>
        <end position="214"/>
    </location>
</feature>
<feature type="transmembrane region" description="Helical" evidence="8">
    <location>
        <begin position="41"/>
        <end position="61"/>
    </location>
</feature>
<dbReference type="InterPro" id="IPR011701">
    <property type="entry name" value="MFS"/>
</dbReference>
<dbReference type="Pfam" id="PF07690">
    <property type="entry name" value="MFS_1"/>
    <property type="match status" value="1"/>
</dbReference>
<feature type="transmembrane region" description="Helical" evidence="8">
    <location>
        <begin position="282"/>
        <end position="302"/>
    </location>
</feature>
<evidence type="ECO:0000313" key="10">
    <source>
        <dbReference type="EMBL" id="SFJ88798.1"/>
    </source>
</evidence>
<keyword evidence="8" id="KW-0997">Cell inner membrane</keyword>
<dbReference type="InterPro" id="IPR036259">
    <property type="entry name" value="MFS_trans_sf"/>
</dbReference>
<feature type="transmembrane region" description="Helical" evidence="8">
    <location>
        <begin position="131"/>
        <end position="152"/>
    </location>
</feature>
<feature type="transmembrane region" description="Helical" evidence="8">
    <location>
        <begin position="369"/>
        <end position="395"/>
    </location>
</feature>
<organism evidence="10 11">
    <name type="scientific">Pseudovibrio ascidiaceicola</name>
    <dbReference type="NCBI Taxonomy" id="285279"/>
    <lineage>
        <taxon>Bacteria</taxon>
        <taxon>Pseudomonadati</taxon>
        <taxon>Pseudomonadota</taxon>
        <taxon>Alphaproteobacteria</taxon>
        <taxon>Hyphomicrobiales</taxon>
        <taxon>Stappiaceae</taxon>
        <taxon>Pseudovibrio</taxon>
    </lineage>
</organism>
<feature type="domain" description="Major facilitator superfamily (MFS) profile" evidence="9">
    <location>
        <begin position="40"/>
        <end position="425"/>
    </location>
</feature>
<comment type="subcellular location">
    <subcellularLocation>
        <location evidence="8">Cell inner membrane</location>
        <topology evidence="8">Multi-pass membrane protein</topology>
    </subcellularLocation>
    <subcellularLocation>
        <location evidence="1">Cell membrane</location>
        <topology evidence="1">Multi-pass membrane protein</topology>
    </subcellularLocation>
</comment>